<comment type="similarity">
    <text evidence="1">Belongs to the amidase family.</text>
</comment>
<dbReference type="SUPFAM" id="SSF75304">
    <property type="entry name" value="Amidase signature (AS) enzymes"/>
    <property type="match status" value="1"/>
</dbReference>
<evidence type="ECO:0000256" key="1">
    <source>
        <dbReference type="ARBA" id="ARBA00009199"/>
    </source>
</evidence>
<protein>
    <submittedName>
        <fullName evidence="3">Amidase</fullName>
    </submittedName>
</protein>
<reference evidence="4" key="1">
    <citation type="journal article" date="2019" name="Int. J. Syst. Evol. Microbiol.">
        <title>The Global Catalogue of Microorganisms (GCM) 10K type strain sequencing project: providing services to taxonomists for standard genome sequencing and annotation.</title>
        <authorList>
            <consortium name="The Broad Institute Genomics Platform"/>
            <consortium name="The Broad Institute Genome Sequencing Center for Infectious Disease"/>
            <person name="Wu L."/>
            <person name="Ma J."/>
        </authorList>
    </citation>
    <scope>NUCLEOTIDE SEQUENCE [LARGE SCALE GENOMIC DNA]</scope>
    <source>
        <strain evidence="4">JCM 9377</strain>
    </source>
</reference>
<dbReference type="Pfam" id="PF01425">
    <property type="entry name" value="Amidase"/>
    <property type="match status" value="1"/>
</dbReference>
<name>A0ABP6QKW7_9ACTN</name>
<dbReference type="PANTHER" id="PTHR11895">
    <property type="entry name" value="TRANSAMIDASE"/>
    <property type="match status" value="1"/>
</dbReference>
<dbReference type="InterPro" id="IPR020556">
    <property type="entry name" value="Amidase_CS"/>
</dbReference>
<sequence>MSALTSVARDIFGRVTEIHHLTALLLGAAVRRRELSPVEVLDYYLSRIEALNPQVGAYSHVPVDRAREQARRAEKILGETEDRASLPPLFGVPVPVKGLNMVNGLPTTFGSLAFDDLVGFADDHIVTLLEQSGNPHLGLTSTPEFGLPCYTENGVSAPARTPWDLSRSAGGSSGGAAAAVSSGLAPVAQGSDGGGSIRIPASVCGLFGFKPSRGRVSQGPVMPDLFGLSASGPLARTVGDAAALLDVLTGHLPGDLYRAPAAPWSHAEAAARPPGRLRIARWAEPIVPGAVVHPDVMAAYEDASALLDGLGHEIVDVPPIGGPELVPIFETLWAAMSTASPVPPEREHLLMPLSRWLRERGARITATELLRAHADLQTAVRAALAVSDAYDALLTPTLAEPPAAIGYFHDQEPAENFERQKRFTPFTALSNVSGQPSMSVPLHWTEDDLPIGVMLSGRIGEDHVLISLAAQIEQAHPWIQRRPSIW</sequence>
<accession>A0ABP6QKW7</accession>
<dbReference type="InterPro" id="IPR000120">
    <property type="entry name" value="Amidase"/>
</dbReference>
<dbReference type="Proteomes" id="UP001501237">
    <property type="component" value="Unassembled WGS sequence"/>
</dbReference>
<dbReference type="PANTHER" id="PTHR11895:SF7">
    <property type="entry name" value="GLUTAMYL-TRNA(GLN) AMIDOTRANSFERASE SUBUNIT A, MITOCHONDRIAL"/>
    <property type="match status" value="1"/>
</dbReference>
<dbReference type="PROSITE" id="PS00571">
    <property type="entry name" value="AMIDASES"/>
    <property type="match status" value="1"/>
</dbReference>
<keyword evidence="4" id="KW-1185">Reference proteome</keyword>
<gene>
    <name evidence="3" type="ORF">GCM10010468_59540</name>
</gene>
<organism evidence="3 4">
    <name type="scientific">Actinocorallia longicatena</name>
    <dbReference type="NCBI Taxonomy" id="111803"/>
    <lineage>
        <taxon>Bacteria</taxon>
        <taxon>Bacillati</taxon>
        <taxon>Actinomycetota</taxon>
        <taxon>Actinomycetes</taxon>
        <taxon>Streptosporangiales</taxon>
        <taxon>Thermomonosporaceae</taxon>
        <taxon>Actinocorallia</taxon>
    </lineage>
</organism>
<dbReference type="EMBL" id="BAAAUV010000019">
    <property type="protein sequence ID" value="GAA3229563.1"/>
    <property type="molecule type" value="Genomic_DNA"/>
</dbReference>
<dbReference type="Gene3D" id="3.90.1300.10">
    <property type="entry name" value="Amidase signature (AS) domain"/>
    <property type="match status" value="1"/>
</dbReference>
<dbReference type="InterPro" id="IPR036928">
    <property type="entry name" value="AS_sf"/>
</dbReference>
<feature type="domain" description="Amidase" evidence="2">
    <location>
        <begin position="39"/>
        <end position="465"/>
    </location>
</feature>
<evidence type="ECO:0000313" key="4">
    <source>
        <dbReference type="Proteomes" id="UP001501237"/>
    </source>
</evidence>
<evidence type="ECO:0000313" key="3">
    <source>
        <dbReference type="EMBL" id="GAA3229563.1"/>
    </source>
</evidence>
<dbReference type="InterPro" id="IPR023631">
    <property type="entry name" value="Amidase_dom"/>
</dbReference>
<proteinExistence type="inferred from homology"/>
<comment type="caution">
    <text evidence="3">The sequence shown here is derived from an EMBL/GenBank/DDBJ whole genome shotgun (WGS) entry which is preliminary data.</text>
</comment>
<evidence type="ECO:0000259" key="2">
    <source>
        <dbReference type="Pfam" id="PF01425"/>
    </source>
</evidence>